<feature type="transmembrane region" description="Helical" evidence="1">
    <location>
        <begin position="262"/>
        <end position="282"/>
    </location>
</feature>
<evidence type="ECO:0000313" key="2">
    <source>
        <dbReference type="EMBL" id="NEX64087.1"/>
    </source>
</evidence>
<dbReference type="RefSeq" id="WP_163968006.1">
    <property type="nucleotide sequence ID" value="NZ_JAAIVB010000078.1"/>
</dbReference>
<feature type="transmembrane region" description="Helical" evidence="1">
    <location>
        <begin position="132"/>
        <end position="151"/>
    </location>
</feature>
<reference evidence="2 3" key="1">
    <citation type="submission" date="2020-02" db="EMBL/GenBank/DDBJ databases">
        <authorList>
            <person name="Kim M.K."/>
        </authorList>
    </citation>
    <scope>NUCLEOTIDE SEQUENCE [LARGE SCALE GENOMIC DNA]</scope>
    <source>
        <strain evidence="2 3">17J57-3</strain>
    </source>
</reference>
<sequence>MAVSKSERALLPLIGLQGGLTAFGGFIGFHVMASGDANAIFRYTLCMLTSAIAGTVAGYLVGPLCRASSAVMLRAGFVLPGCILLFGDGSPDVLAAGYGAFIGMTWGARHLLEMSMFRDRERDAYASRSGALGVACGIAATILVTLLLAGTGAGTGMAFRGAGAIGILGGLMLGKRIPGDRMRALVNPLAVLKQPQFLASMPLFFLESGLFGVGQAVGSAGAFQALGSASTFGWVATLAGMAGAIALFLTRRWRDAGNRVAWLGRSCAVVAAAFVMLGMSAWSPVFYVLYAVLKAAGGPFLSASEQVLNQRTLDIQGALQDRIVAREVVLWMFRMTSLVLFWNLLSHLSAAHLLAAGAGLLAAATLLEYAAGRALLWRAARGDAEATRRGVA</sequence>
<feature type="transmembrane region" description="Helical" evidence="1">
    <location>
        <begin position="232"/>
        <end position="250"/>
    </location>
</feature>
<feature type="transmembrane region" description="Helical" evidence="1">
    <location>
        <begin position="93"/>
        <end position="112"/>
    </location>
</feature>
<keyword evidence="1" id="KW-0472">Membrane</keyword>
<dbReference type="AlphaFoldDB" id="A0A6B3STJ9"/>
<feature type="transmembrane region" description="Helical" evidence="1">
    <location>
        <begin position="351"/>
        <end position="371"/>
    </location>
</feature>
<dbReference type="Proteomes" id="UP000482155">
    <property type="component" value="Unassembled WGS sequence"/>
</dbReference>
<dbReference type="SUPFAM" id="SSF103473">
    <property type="entry name" value="MFS general substrate transporter"/>
    <property type="match status" value="1"/>
</dbReference>
<comment type="caution">
    <text evidence="2">The sequence shown here is derived from an EMBL/GenBank/DDBJ whole genome shotgun (WGS) entry which is preliminary data.</text>
</comment>
<evidence type="ECO:0000313" key="3">
    <source>
        <dbReference type="Proteomes" id="UP000482155"/>
    </source>
</evidence>
<accession>A0A6B3STJ9</accession>
<proteinExistence type="predicted"/>
<feature type="transmembrane region" description="Helical" evidence="1">
    <location>
        <begin position="9"/>
        <end position="33"/>
    </location>
</feature>
<dbReference type="EMBL" id="JAAIVB010000078">
    <property type="protein sequence ID" value="NEX64087.1"/>
    <property type="molecule type" value="Genomic_DNA"/>
</dbReference>
<keyword evidence="3" id="KW-1185">Reference proteome</keyword>
<dbReference type="InterPro" id="IPR036259">
    <property type="entry name" value="MFS_trans_sf"/>
</dbReference>
<organism evidence="2 3">
    <name type="scientific">Noviherbaspirillum galbum</name>
    <dbReference type="NCBI Taxonomy" id="2709383"/>
    <lineage>
        <taxon>Bacteria</taxon>
        <taxon>Pseudomonadati</taxon>
        <taxon>Pseudomonadota</taxon>
        <taxon>Betaproteobacteria</taxon>
        <taxon>Burkholderiales</taxon>
        <taxon>Oxalobacteraceae</taxon>
        <taxon>Noviherbaspirillum</taxon>
    </lineage>
</organism>
<protein>
    <recommendedName>
        <fullName evidence="4">MFS transporter</fullName>
    </recommendedName>
</protein>
<evidence type="ECO:0000256" key="1">
    <source>
        <dbReference type="SAM" id="Phobius"/>
    </source>
</evidence>
<keyword evidence="1" id="KW-0812">Transmembrane</keyword>
<feature type="transmembrane region" description="Helical" evidence="1">
    <location>
        <begin position="203"/>
        <end position="226"/>
    </location>
</feature>
<gene>
    <name evidence="2" type="ORF">G3574_23640</name>
</gene>
<feature type="transmembrane region" description="Helical" evidence="1">
    <location>
        <begin position="39"/>
        <end position="62"/>
    </location>
</feature>
<evidence type="ECO:0008006" key="4">
    <source>
        <dbReference type="Google" id="ProtNLM"/>
    </source>
</evidence>
<keyword evidence="1" id="KW-1133">Transmembrane helix</keyword>
<name>A0A6B3STJ9_9BURK</name>
<feature type="transmembrane region" description="Helical" evidence="1">
    <location>
        <begin position="157"/>
        <end position="174"/>
    </location>
</feature>